<proteinExistence type="predicted"/>
<keyword evidence="3" id="KW-1185">Reference proteome</keyword>
<dbReference type="Gene3D" id="3.40.50.2000">
    <property type="entry name" value="Glycogen Phosphorylase B"/>
    <property type="match status" value="1"/>
</dbReference>
<dbReference type="InterPro" id="IPR020023">
    <property type="entry name" value="PseG"/>
</dbReference>
<dbReference type="RefSeq" id="WP_379895688.1">
    <property type="nucleotide sequence ID" value="NZ_CBCSCT010000017.1"/>
</dbReference>
<dbReference type="Proteomes" id="UP001596250">
    <property type="component" value="Unassembled WGS sequence"/>
</dbReference>
<dbReference type="PANTHER" id="PTHR21015:SF22">
    <property type="entry name" value="GLYCOSYLTRANSFERASE"/>
    <property type="match status" value="1"/>
</dbReference>
<dbReference type="PANTHER" id="PTHR21015">
    <property type="entry name" value="UDP-N-ACETYLGLUCOSAMINE--N-ACETYLMURAMYL-(PENTAPEPTIDE) PYROPHOSPHORYL-UNDECAPRENOL N-ACETYLGLUCOSAMINE TRANSFERASE 1"/>
    <property type="match status" value="1"/>
</dbReference>
<evidence type="ECO:0000313" key="2">
    <source>
        <dbReference type="EMBL" id="MFC5988226.1"/>
    </source>
</evidence>
<dbReference type="SUPFAM" id="SSF53756">
    <property type="entry name" value="UDP-Glycosyltransferase/glycogen phosphorylase"/>
    <property type="match status" value="1"/>
</dbReference>
<protein>
    <submittedName>
        <fullName evidence="2">UDP-2,4-diacetamido-2,4, 6-trideoxy-beta-L-altropyranose hydrolase</fullName>
        <ecNumber evidence="2">3.6.1.57</ecNumber>
    </submittedName>
</protein>
<name>A0ABW1IT87_9BACL</name>
<evidence type="ECO:0000256" key="1">
    <source>
        <dbReference type="ARBA" id="ARBA00023136"/>
    </source>
</evidence>
<comment type="caution">
    <text evidence="2">The sequence shown here is derived from an EMBL/GenBank/DDBJ whole genome shotgun (WGS) entry which is preliminary data.</text>
</comment>
<organism evidence="2 3">
    <name type="scientific">Marinicrinis lubricantis</name>
    <dbReference type="NCBI Taxonomy" id="2086470"/>
    <lineage>
        <taxon>Bacteria</taxon>
        <taxon>Bacillati</taxon>
        <taxon>Bacillota</taxon>
        <taxon>Bacilli</taxon>
        <taxon>Bacillales</taxon>
        <taxon>Paenibacillaceae</taxon>
    </lineage>
</organism>
<reference evidence="3" key="1">
    <citation type="journal article" date="2019" name="Int. J. Syst. Evol. Microbiol.">
        <title>The Global Catalogue of Microorganisms (GCM) 10K type strain sequencing project: providing services to taxonomists for standard genome sequencing and annotation.</title>
        <authorList>
            <consortium name="The Broad Institute Genomics Platform"/>
            <consortium name="The Broad Institute Genome Sequencing Center for Infectious Disease"/>
            <person name="Wu L."/>
            <person name="Ma J."/>
        </authorList>
    </citation>
    <scope>NUCLEOTIDE SEQUENCE [LARGE SCALE GENOMIC DNA]</scope>
    <source>
        <strain evidence="3">CCM 8749</strain>
    </source>
</reference>
<keyword evidence="1" id="KW-0472">Membrane</keyword>
<dbReference type="EMBL" id="JBHSQV010000178">
    <property type="protein sequence ID" value="MFC5988226.1"/>
    <property type="molecule type" value="Genomic_DNA"/>
</dbReference>
<accession>A0ABW1IT87</accession>
<sequence length="356" mass="40494">MDKLVKKVKVAFRTDASVQIGTGHVMRCATLANYMREQRFEVYFVCRAEQGNLCEWLEQAGYTVLRLDASKPLDQARDAQEMKLRIEELGVRPDAIVVDHYGLDYRWEEAMQSITGRVLVIDDLANRRHACDLLLDQNYNEDLQNRYADLVPEHCRLLLGPAYLILRPEFYQAAGRRRTRDNHIRRVLVFFGGSDPTCETLKALEAMDSITNRPYGVDVVVGSANPHRFRIEQMCSQMGIQYHCQIDYLADLMAEADLSLGAGGVTMWERCFLGLPSVVTTVAENQIASTKAAAHFGAVFWIGWHEQVQPANYLHILSNVQEPTHRWEAMSVKAKQLMASDRTEPGHSLIDYLKST</sequence>
<dbReference type="NCBIfam" id="TIGR03590">
    <property type="entry name" value="PseG"/>
    <property type="match status" value="1"/>
</dbReference>
<dbReference type="GO" id="GO:0016787">
    <property type="term" value="F:hydrolase activity"/>
    <property type="evidence" value="ECO:0007669"/>
    <property type="project" value="UniProtKB-KW"/>
</dbReference>
<gene>
    <name evidence="2" type="primary">pseG</name>
    <name evidence="2" type="ORF">ACFPXP_17630</name>
</gene>
<evidence type="ECO:0000313" key="3">
    <source>
        <dbReference type="Proteomes" id="UP001596250"/>
    </source>
</evidence>
<dbReference type="Gene3D" id="3.40.50.11190">
    <property type="match status" value="1"/>
</dbReference>
<keyword evidence="2" id="KW-0378">Hydrolase</keyword>
<dbReference type="EC" id="3.6.1.57" evidence="2"/>